<dbReference type="EMBL" id="JAMKPW020000004">
    <property type="protein sequence ID" value="KAK8219236.1"/>
    <property type="molecule type" value="Genomic_DNA"/>
</dbReference>
<dbReference type="EC" id="6.2.1.45" evidence="1"/>
<organism evidence="1 2">
    <name type="scientific">Zalaria obscura</name>
    <dbReference type="NCBI Taxonomy" id="2024903"/>
    <lineage>
        <taxon>Eukaryota</taxon>
        <taxon>Fungi</taxon>
        <taxon>Dikarya</taxon>
        <taxon>Ascomycota</taxon>
        <taxon>Pezizomycotina</taxon>
        <taxon>Dothideomycetes</taxon>
        <taxon>Dothideomycetidae</taxon>
        <taxon>Dothideales</taxon>
        <taxon>Zalariaceae</taxon>
        <taxon>Zalaria</taxon>
    </lineage>
</organism>
<evidence type="ECO:0000313" key="1">
    <source>
        <dbReference type="EMBL" id="KAK8219236.1"/>
    </source>
</evidence>
<accession>A0ACC3SLY0</accession>
<dbReference type="Proteomes" id="UP001320706">
    <property type="component" value="Unassembled WGS sequence"/>
</dbReference>
<evidence type="ECO:0000313" key="2">
    <source>
        <dbReference type="Proteomes" id="UP001320706"/>
    </source>
</evidence>
<keyword evidence="1" id="KW-0436">Ligase</keyword>
<proteinExistence type="predicted"/>
<gene>
    <name evidence="1" type="primary">UBA2</name>
    <name evidence="1" type="ORF">M8818_000969</name>
</gene>
<name>A0ACC3SLY0_9PEZI</name>
<reference evidence="1" key="1">
    <citation type="submission" date="2024-02" db="EMBL/GenBank/DDBJ databases">
        <title>Metagenome Assembled Genome of Zalaria obscura JY119.</title>
        <authorList>
            <person name="Vighnesh L."/>
            <person name="Jagadeeshwari U."/>
            <person name="Venkata Ramana C."/>
            <person name="Sasikala C."/>
        </authorList>
    </citation>
    <scope>NUCLEOTIDE SEQUENCE</scope>
    <source>
        <strain evidence="1">JY119</strain>
    </source>
</reference>
<protein>
    <submittedName>
        <fullName evidence="1">E1 ubiquitin-activating protein uba2</fullName>
        <ecNumber evidence="1">6.2.1.45</ecNumber>
    </submittedName>
</protein>
<sequence>MPRDRFLKQSLGSLYSHIRSSRILVVGAGGIGCELLKNLVTTGFGEIHVVDLDTIDLSNLNRQFLFRHAHIKKSKALVAKETAGRFNPNVKIEAHHANIKDPQFNVDWFKSFVIVFNALDNLDARRHVNKMCLAADVPLIESGTTGFNGQVQPIRKGLTQCYDCTPKETPKSFPVCTIRSTPSQPIHCIVWAKSYLFSELFGISEEEAPDLDHTEDSDNAAEIESLRAEAAALKTIRMAMGSEEFPCKVFKKVYTDDIDRLRGMEDMWKTRRAPDALDYDELLARAGQVDPSISLQDQKTWSVEENFAVFVDSLKRLSNRLEELKANAETGNAPPILSFDKDDKDTLDFVAAAANLRSTVFGIETRSEFDIKQMAGNIIPAIATTNATTAALCVLEAFKIMRGELQKAKMVFLTKSVDRMITKEPLSHPKPDCPVCGNAQARLVVDTSKATLSDLVEQLLKAKLEYTDEISISTDAGIVYDPDLEENLPKKLAELGISKDTFITVRDEDDDTARVNLVLAISEVELDEQTQPLTLIPATIAIPRKAKPTNGVATANGDTEPVEQAVSGAKRKRDVDDAELETDNIRKRGKVAEELNGNGPITLDDEEGAIVLD</sequence>
<keyword evidence="2" id="KW-1185">Reference proteome</keyword>
<comment type="caution">
    <text evidence="1">The sequence shown here is derived from an EMBL/GenBank/DDBJ whole genome shotgun (WGS) entry which is preliminary data.</text>
</comment>